<evidence type="ECO:0000313" key="3">
    <source>
        <dbReference type="Proteomes" id="UP000610966"/>
    </source>
</evidence>
<dbReference type="Pfam" id="PF13560">
    <property type="entry name" value="HTH_31"/>
    <property type="match status" value="1"/>
</dbReference>
<dbReference type="Gene3D" id="1.10.260.40">
    <property type="entry name" value="lambda repressor-like DNA-binding domains"/>
    <property type="match status" value="1"/>
</dbReference>
<dbReference type="SMART" id="SM00530">
    <property type="entry name" value="HTH_XRE"/>
    <property type="match status" value="1"/>
</dbReference>
<dbReference type="PROSITE" id="PS50943">
    <property type="entry name" value="HTH_CROC1"/>
    <property type="match status" value="1"/>
</dbReference>
<evidence type="ECO:0000259" key="1">
    <source>
        <dbReference type="PROSITE" id="PS50943"/>
    </source>
</evidence>
<dbReference type="EMBL" id="BOOG01000010">
    <property type="protein sequence ID" value="GIH68780.1"/>
    <property type="molecule type" value="Genomic_DNA"/>
</dbReference>
<feature type="domain" description="HTH cro/C1-type" evidence="1">
    <location>
        <begin position="22"/>
        <end position="75"/>
    </location>
</feature>
<dbReference type="InterPro" id="IPR010982">
    <property type="entry name" value="Lambda_DNA-bd_dom_sf"/>
</dbReference>
<dbReference type="SUPFAM" id="SSF47413">
    <property type="entry name" value="lambda repressor-like DNA-binding domains"/>
    <property type="match status" value="1"/>
</dbReference>
<dbReference type="GO" id="GO:0003677">
    <property type="term" value="F:DNA binding"/>
    <property type="evidence" value="ECO:0007669"/>
    <property type="project" value="InterPro"/>
</dbReference>
<dbReference type="RefSeq" id="WP_204012058.1">
    <property type="nucleotide sequence ID" value="NZ_BOOG01000010.1"/>
</dbReference>
<gene>
    <name evidence="2" type="ORF">Mth01_10330</name>
</gene>
<proteinExistence type="predicted"/>
<organism evidence="2 3">
    <name type="scientific">Sphaerimonospora thailandensis</name>
    <dbReference type="NCBI Taxonomy" id="795644"/>
    <lineage>
        <taxon>Bacteria</taxon>
        <taxon>Bacillati</taxon>
        <taxon>Actinomycetota</taxon>
        <taxon>Actinomycetes</taxon>
        <taxon>Streptosporangiales</taxon>
        <taxon>Streptosporangiaceae</taxon>
        <taxon>Sphaerimonospora</taxon>
    </lineage>
</organism>
<comment type="caution">
    <text evidence="2">The sequence shown here is derived from an EMBL/GenBank/DDBJ whole genome shotgun (WGS) entry which is preliminary data.</text>
</comment>
<name>A0A8J3VYA2_9ACTN</name>
<dbReference type="AlphaFoldDB" id="A0A8J3VYA2"/>
<keyword evidence="3" id="KW-1185">Reference proteome</keyword>
<accession>A0A8J3VYA2</accession>
<evidence type="ECO:0000313" key="2">
    <source>
        <dbReference type="EMBL" id="GIH68780.1"/>
    </source>
</evidence>
<protein>
    <recommendedName>
        <fullName evidence="1">HTH cro/C1-type domain-containing protein</fullName>
    </recommendedName>
</protein>
<dbReference type="InterPro" id="IPR001387">
    <property type="entry name" value="Cro/C1-type_HTH"/>
</dbReference>
<sequence>MPFEAREIDPAGSSRAQLGAEIRRLRTERGLSQAGLGRLIHCSADLVRRVETTERFPTQDFLVACDRALDAGGLLTALWPALSAERRRGGATTGAAVRLVAAESDMAVSAWLAGSGAGAGAVSESPSRDGDGLWVTEQDLAVAEGMLTMFRQLDHAHGPGTFAPQLVAYTERELALLLSRQAAHPAVACELARLASRFWELAGYQAVDAGQPGTAQRYYQRALQLADEAEDRCLGGYLVAVNLGHLALHCEHPHIAMRWAQAAETAVGTAASPSTRAAILAVQARAQARMGRESDSTGLLLRAEALVSSAEGVEEPEWIRYFTRAYLADEIAHCLHDLGRPSDTRVEAADALNGVGITHVRRLAIDTALVATSWLRSEDVEQACAVARDAVGYAARTSSGRCVQRIAVLLTELAPHARLACVADLYAYVEQVLSAALLAQPVTGDASAARS</sequence>
<dbReference type="Proteomes" id="UP000610966">
    <property type="component" value="Unassembled WGS sequence"/>
</dbReference>
<dbReference type="CDD" id="cd00093">
    <property type="entry name" value="HTH_XRE"/>
    <property type="match status" value="1"/>
</dbReference>
<reference evidence="2" key="1">
    <citation type="submission" date="2021-01" db="EMBL/GenBank/DDBJ databases">
        <title>Whole genome shotgun sequence of Sphaerimonospora thailandensis NBRC 107569.</title>
        <authorList>
            <person name="Komaki H."/>
            <person name="Tamura T."/>
        </authorList>
    </citation>
    <scope>NUCLEOTIDE SEQUENCE</scope>
    <source>
        <strain evidence="2">NBRC 107569</strain>
    </source>
</reference>